<gene>
    <name evidence="1" type="ORF">SAMN04487759_11229</name>
</gene>
<proteinExistence type="predicted"/>
<dbReference type="AlphaFoldDB" id="A0A1H2T5A6"/>
<dbReference type="InterPro" id="IPR014962">
    <property type="entry name" value="YolD"/>
</dbReference>
<organism evidence="1 2">
    <name type="scientific">Kandleria vitulina</name>
    <dbReference type="NCBI Taxonomy" id="1630"/>
    <lineage>
        <taxon>Bacteria</taxon>
        <taxon>Bacillati</taxon>
        <taxon>Bacillota</taxon>
        <taxon>Erysipelotrichia</taxon>
        <taxon>Erysipelotrichales</taxon>
        <taxon>Coprobacillaceae</taxon>
        <taxon>Kandleria</taxon>
    </lineage>
</organism>
<dbReference type="eggNOG" id="ENOG5032SWG">
    <property type="taxonomic scope" value="Bacteria"/>
</dbReference>
<sequence>MRKRDNQWHNVYGVDIEELEDRAREAYEKYGDIINLPRHVSKTRKPMSTYKRAAQFAPFSALTGYEDSINETQRMTMSKPELSEDQKEMIDYRLRQAYFDHEEIEVTYFVKDQKKEGGSLFVISDVIKTYDDINRLLIMNQSKIMIDDIVFVK</sequence>
<name>A0A1H2T5A6_9FIRM</name>
<evidence type="ECO:0000313" key="2">
    <source>
        <dbReference type="Proteomes" id="UP000182429"/>
    </source>
</evidence>
<protein>
    <submittedName>
        <fullName evidence="1">YolD-like protein</fullName>
    </submittedName>
</protein>
<dbReference type="OrthoDB" id="361760at2"/>
<accession>A0A1H2T5A6</accession>
<reference evidence="1 2" key="1">
    <citation type="submission" date="2016-10" db="EMBL/GenBank/DDBJ databases">
        <authorList>
            <person name="de Groot N.N."/>
        </authorList>
    </citation>
    <scope>NUCLEOTIDE SEQUENCE [LARGE SCALE GENOMIC DNA]</scope>
    <source>
        <strain evidence="1 2">S3b</strain>
    </source>
</reference>
<dbReference type="Pfam" id="PF08863">
    <property type="entry name" value="YolD"/>
    <property type="match status" value="1"/>
</dbReference>
<dbReference type="Proteomes" id="UP000182429">
    <property type="component" value="Unassembled WGS sequence"/>
</dbReference>
<dbReference type="STRING" id="1630.SAMN05216514_10685"/>
<dbReference type="RefSeq" id="WP_081347221.1">
    <property type="nucleotide sequence ID" value="NZ_FNNF01000012.1"/>
</dbReference>
<dbReference type="EMBL" id="FNNF01000012">
    <property type="protein sequence ID" value="SDW38957.1"/>
    <property type="molecule type" value="Genomic_DNA"/>
</dbReference>
<evidence type="ECO:0000313" key="1">
    <source>
        <dbReference type="EMBL" id="SDW38957.1"/>
    </source>
</evidence>